<dbReference type="InterPro" id="IPR036890">
    <property type="entry name" value="HATPase_C_sf"/>
</dbReference>
<dbReference type="InterPro" id="IPR035965">
    <property type="entry name" value="PAS-like_dom_sf"/>
</dbReference>
<evidence type="ECO:0000256" key="6">
    <source>
        <dbReference type="ARBA" id="ARBA00022777"/>
    </source>
</evidence>
<evidence type="ECO:0000313" key="11">
    <source>
        <dbReference type="EMBL" id="KIC57478.1"/>
    </source>
</evidence>
<dbReference type="InterPro" id="IPR003594">
    <property type="entry name" value="HATPase_dom"/>
</dbReference>
<feature type="transmembrane region" description="Helical" evidence="9">
    <location>
        <begin position="78"/>
        <end position="97"/>
    </location>
</feature>
<keyword evidence="9" id="KW-0472">Membrane</keyword>
<dbReference type="InterPro" id="IPR004358">
    <property type="entry name" value="Sig_transdc_His_kin-like_C"/>
</dbReference>
<dbReference type="EC" id="2.7.13.3" evidence="3"/>
<dbReference type="InterPro" id="IPR005467">
    <property type="entry name" value="His_kinase_dom"/>
</dbReference>
<dbReference type="PRINTS" id="PR00344">
    <property type="entry name" value="BCTRLSENSOR"/>
</dbReference>
<comment type="caution">
    <text evidence="11">The sequence shown here is derived from an EMBL/GenBank/DDBJ whole genome shotgun (WGS) entry which is preliminary data.</text>
</comment>
<keyword evidence="9" id="KW-1133">Transmembrane helix</keyword>
<dbReference type="CDD" id="cd00082">
    <property type="entry name" value="HisKA"/>
    <property type="match status" value="1"/>
</dbReference>
<dbReference type="PANTHER" id="PTHR43047">
    <property type="entry name" value="TWO-COMPONENT HISTIDINE PROTEIN KINASE"/>
    <property type="match status" value="1"/>
</dbReference>
<evidence type="ECO:0000256" key="8">
    <source>
        <dbReference type="SAM" id="MobiDB-lite"/>
    </source>
</evidence>
<dbReference type="Pfam" id="PF02518">
    <property type="entry name" value="HATPase_c"/>
    <property type="match status" value="1"/>
</dbReference>
<sequence length="564" mass="59562">MASPPSPTAPADGRIRGQLRDRAAASNQLVLCAVVGVLFFIGIATVSLTDGGLFGIAVLLVVLGGVAGLAVPWSRLPLYAVTVIPIVDIAAIALMRIAEPNAAFGLLWVFPAMWLSIIGRAGFAISVVGIPLTYWFILATGASPAGTYAVVLLPVVIVAVSAASYTSSRRFRAQRMLLDRQAVRVSAAHREALRQEQLVSEVLDTVDFGVIRLSAAGEVVLENDALLRFGRIPGFLPGSGGEDAVTDEKLVPLDPQQHPLVRLQRQESFDDVVLWFALADGRRRAFAFAGRHLTDHNGAPAGALLIVRDITAERDAQRVRDDLVASISHELRTPLTSILGYLELALDGGGLSDDARRQVDTAYRNSERLLGIVTDILSASSRSGSSIDTRLHPRVVDMTEIVRAAAAGLEPVAEGRFVDLRVEESGAAEAYADPARIRQVIDNLVANAVKFNRDGGRVTASTSTDGVHTTVRVADTGIGMAPDAAARVFERFFRAVPSVPGNGLGLTITRDLVAAHGGSIAVESTAGEGSVFTVVLPATREVFDREASTGLPPGSAELTDKGGA</sequence>
<evidence type="ECO:0000256" key="4">
    <source>
        <dbReference type="ARBA" id="ARBA00022553"/>
    </source>
</evidence>
<accession>A0A0B4DT93</accession>
<feature type="transmembrane region" description="Helical" evidence="9">
    <location>
        <begin position="24"/>
        <end position="46"/>
    </location>
</feature>
<feature type="transmembrane region" description="Helical" evidence="9">
    <location>
        <begin position="145"/>
        <end position="165"/>
    </location>
</feature>
<evidence type="ECO:0000256" key="1">
    <source>
        <dbReference type="ARBA" id="ARBA00000085"/>
    </source>
</evidence>
<evidence type="ECO:0000256" key="2">
    <source>
        <dbReference type="ARBA" id="ARBA00004236"/>
    </source>
</evidence>
<dbReference type="PROSITE" id="PS50109">
    <property type="entry name" value="HIS_KIN"/>
    <property type="match status" value="1"/>
</dbReference>
<evidence type="ECO:0000259" key="10">
    <source>
        <dbReference type="PROSITE" id="PS50109"/>
    </source>
</evidence>
<dbReference type="Gene3D" id="3.30.565.10">
    <property type="entry name" value="Histidine kinase-like ATPase, C-terminal domain"/>
    <property type="match status" value="1"/>
</dbReference>
<gene>
    <name evidence="11" type="ORF">RM52_10730</name>
</gene>
<dbReference type="Pfam" id="PF00512">
    <property type="entry name" value="HisKA"/>
    <property type="match status" value="1"/>
</dbReference>
<dbReference type="Gene3D" id="3.30.450.20">
    <property type="entry name" value="PAS domain"/>
    <property type="match status" value="1"/>
</dbReference>
<evidence type="ECO:0000256" key="3">
    <source>
        <dbReference type="ARBA" id="ARBA00012438"/>
    </source>
</evidence>
<comment type="catalytic activity">
    <reaction evidence="1">
        <text>ATP + protein L-histidine = ADP + protein N-phospho-L-histidine.</text>
        <dbReference type="EC" id="2.7.13.3"/>
    </reaction>
</comment>
<dbReference type="InterPro" id="IPR003661">
    <property type="entry name" value="HisK_dim/P_dom"/>
</dbReference>
<dbReference type="InterPro" id="IPR036097">
    <property type="entry name" value="HisK_dim/P_sf"/>
</dbReference>
<keyword evidence="5" id="KW-0808">Transferase</keyword>
<evidence type="ECO:0000313" key="12">
    <source>
        <dbReference type="Proteomes" id="UP000031202"/>
    </source>
</evidence>
<proteinExistence type="predicted"/>
<dbReference type="PANTHER" id="PTHR43047:SF72">
    <property type="entry name" value="OSMOSENSING HISTIDINE PROTEIN KINASE SLN1"/>
    <property type="match status" value="1"/>
</dbReference>
<dbReference type="GO" id="GO:0005886">
    <property type="term" value="C:plasma membrane"/>
    <property type="evidence" value="ECO:0007669"/>
    <property type="project" value="UniProtKB-SubCell"/>
</dbReference>
<feature type="transmembrane region" description="Helical" evidence="9">
    <location>
        <begin position="117"/>
        <end position="138"/>
    </location>
</feature>
<keyword evidence="4" id="KW-0597">Phosphoprotein</keyword>
<keyword evidence="6" id="KW-0418">Kinase</keyword>
<dbReference type="SMART" id="SM00388">
    <property type="entry name" value="HisKA"/>
    <property type="match status" value="1"/>
</dbReference>
<dbReference type="CDD" id="cd00075">
    <property type="entry name" value="HATPase"/>
    <property type="match status" value="1"/>
</dbReference>
<dbReference type="Gene3D" id="1.10.287.130">
    <property type="match status" value="1"/>
</dbReference>
<dbReference type="GO" id="GO:0000155">
    <property type="term" value="F:phosphorelay sensor kinase activity"/>
    <property type="evidence" value="ECO:0007669"/>
    <property type="project" value="InterPro"/>
</dbReference>
<comment type="subcellular location">
    <subcellularLocation>
        <location evidence="2">Cell membrane</location>
    </subcellularLocation>
</comment>
<dbReference type="Proteomes" id="UP000031202">
    <property type="component" value="Unassembled WGS sequence"/>
</dbReference>
<dbReference type="SUPFAM" id="SSF47384">
    <property type="entry name" value="Homodimeric domain of signal transducing histidine kinase"/>
    <property type="match status" value="1"/>
</dbReference>
<dbReference type="SUPFAM" id="SSF55874">
    <property type="entry name" value="ATPase domain of HSP90 chaperone/DNA topoisomerase II/histidine kinase"/>
    <property type="match status" value="1"/>
</dbReference>
<protein>
    <recommendedName>
        <fullName evidence="3">histidine kinase</fullName>
        <ecNumber evidence="3">2.7.13.3</ecNumber>
    </recommendedName>
</protein>
<keyword evidence="9" id="KW-0812">Transmembrane</keyword>
<evidence type="ECO:0000256" key="5">
    <source>
        <dbReference type="ARBA" id="ARBA00022679"/>
    </source>
</evidence>
<evidence type="ECO:0000256" key="7">
    <source>
        <dbReference type="ARBA" id="ARBA00023012"/>
    </source>
</evidence>
<organism evidence="11 12">
    <name type="scientific">Microbacterium hominis</name>
    <dbReference type="NCBI Taxonomy" id="162426"/>
    <lineage>
        <taxon>Bacteria</taxon>
        <taxon>Bacillati</taxon>
        <taxon>Actinomycetota</taxon>
        <taxon>Actinomycetes</taxon>
        <taxon>Micrococcales</taxon>
        <taxon>Microbacteriaceae</taxon>
        <taxon>Microbacterium</taxon>
    </lineage>
</organism>
<feature type="transmembrane region" description="Helical" evidence="9">
    <location>
        <begin position="52"/>
        <end position="71"/>
    </location>
</feature>
<feature type="domain" description="Histidine kinase" evidence="10">
    <location>
        <begin position="326"/>
        <end position="540"/>
    </location>
</feature>
<dbReference type="RefSeq" id="WP_039416116.1">
    <property type="nucleotide sequence ID" value="NZ_JWSZ01000012.1"/>
</dbReference>
<keyword evidence="7" id="KW-0902">Two-component regulatory system</keyword>
<dbReference type="FunFam" id="3.30.565.10:FF:000006">
    <property type="entry name" value="Sensor histidine kinase WalK"/>
    <property type="match status" value="1"/>
</dbReference>
<feature type="region of interest" description="Disordered" evidence="8">
    <location>
        <begin position="545"/>
        <end position="564"/>
    </location>
</feature>
<evidence type="ECO:0000256" key="9">
    <source>
        <dbReference type="SAM" id="Phobius"/>
    </source>
</evidence>
<dbReference type="EMBL" id="JWSZ01000012">
    <property type="protein sequence ID" value="KIC57478.1"/>
    <property type="molecule type" value="Genomic_DNA"/>
</dbReference>
<dbReference type="SUPFAM" id="SSF55785">
    <property type="entry name" value="PYP-like sensor domain (PAS domain)"/>
    <property type="match status" value="1"/>
</dbReference>
<dbReference type="SMART" id="SM00387">
    <property type="entry name" value="HATPase_c"/>
    <property type="match status" value="1"/>
</dbReference>
<name>A0A0B4DT93_9MICO</name>
<reference evidence="11 12" key="1">
    <citation type="submission" date="2014-12" db="EMBL/GenBank/DDBJ databases">
        <title>Genome sequencing of Microbacterium hominis TPW29.</title>
        <authorList>
            <person name="Tan P.W."/>
            <person name="Chan K.-G."/>
        </authorList>
    </citation>
    <scope>NUCLEOTIDE SEQUENCE [LARGE SCALE GENOMIC DNA]</scope>
    <source>
        <strain evidence="11 12">TPW29</strain>
    </source>
</reference>
<dbReference type="AlphaFoldDB" id="A0A0B4DT93"/>
<dbReference type="GO" id="GO:0009927">
    <property type="term" value="F:histidine phosphotransfer kinase activity"/>
    <property type="evidence" value="ECO:0007669"/>
    <property type="project" value="TreeGrafter"/>
</dbReference>